<dbReference type="SUPFAM" id="SSF48452">
    <property type="entry name" value="TPR-like"/>
    <property type="match status" value="1"/>
</dbReference>
<dbReference type="Gene3D" id="1.25.40.10">
    <property type="entry name" value="Tetratricopeptide repeat domain"/>
    <property type="match status" value="3"/>
</dbReference>
<name>A0A7R9KXI7_9ACAR</name>
<feature type="repeat" description="TPR" evidence="1">
    <location>
        <begin position="311"/>
        <end position="344"/>
    </location>
</feature>
<evidence type="ECO:0000313" key="3">
    <source>
        <dbReference type="EMBL" id="CAD7631271.1"/>
    </source>
</evidence>
<dbReference type="GO" id="GO:0035269">
    <property type="term" value="P:protein O-linked glycosylation via mannose"/>
    <property type="evidence" value="ECO:0007669"/>
    <property type="project" value="TreeGrafter"/>
</dbReference>
<protein>
    <submittedName>
        <fullName evidence="3">Uncharacterized protein</fullName>
    </submittedName>
</protein>
<feature type="repeat" description="TPR" evidence="1">
    <location>
        <begin position="243"/>
        <end position="276"/>
    </location>
</feature>
<keyword evidence="4" id="KW-1185">Reference proteome</keyword>
<dbReference type="GO" id="GO:0000030">
    <property type="term" value="F:mannosyltransferase activity"/>
    <property type="evidence" value="ECO:0007669"/>
    <property type="project" value="TreeGrafter"/>
</dbReference>
<dbReference type="EMBL" id="OC863801">
    <property type="protein sequence ID" value="CAD7631271.1"/>
    <property type="molecule type" value="Genomic_DNA"/>
</dbReference>
<keyword evidence="1" id="KW-0802">TPR repeat</keyword>
<proteinExistence type="predicted"/>
<dbReference type="PROSITE" id="PS50293">
    <property type="entry name" value="TPR_REGION"/>
    <property type="match status" value="1"/>
</dbReference>
<dbReference type="AlphaFoldDB" id="A0A7R9KXI7"/>
<gene>
    <name evidence="3" type="ORF">OSB1V03_LOCUS11680</name>
</gene>
<evidence type="ECO:0000313" key="4">
    <source>
        <dbReference type="Proteomes" id="UP000759131"/>
    </source>
</evidence>
<evidence type="ECO:0000256" key="1">
    <source>
        <dbReference type="PROSITE-ProRule" id="PRU00339"/>
    </source>
</evidence>
<sequence>MKGMINRDKAIVMQSVLVIVELYVSSKVLFTPLITPLLLVPPMLYSSSLHNELLLLDLRLKGRFKGILLQEQGRYEEALQSYKYAVQFRPRLAMAHLNMGLVLVQLGKKQEAIDVYKHCTTIDGTGLKDPKLHESTKISALFNLGRIYADDSNYEKALEIYFDAIEKMPNHYQTQSLYNMVGEAYFKLGQLTDAEHWFKQSLAAKSDHIPAHLTYAKLLAKSNRIQESEQWFLKAKLLDPNDPSVYQHYGQFLSEQERYEEAIELYLTAVKLAPNDYEIVFNTANTLRHIKRNEEAENYYRRATRLRPKEATSHMNLGAMLHVNGKLLEAELSYLEALRLKPDDMITQNNLAKLRHLLNQKRADL</sequence>
<accession>A0A7R9KXI7</accession>
<dbReference type="Pfam" id="PF13432">
    <property type="entry name" value="TPR_16"/>
    <property type="match status" value="1"/>
</dbReference>
<feature type="repeat" description="TPR" evidence="1">
    <location>
        <begin position="138"/>
        <end position="171"/>
    </location>
</feature>
<dbReference type="InterPro" id="IPR019734">
    <property type="entry name" value="TPR_rpt"/>
</dbReference>
<feature type="repeat" description="TPR" evidence="1">
    <location>
        <begin position="175"/>
        <end position="208"/>
    </location>
</feature>
<dbReference type="GO" id="GO:0005789">
    <property type="term" value="C:endoplasmic reticulum membrane"/>
    <property type="evidence" value="ECO:0007669"/>
    <property type="project" value="TreeGrafter"/>
</dbReference>
<evidence type="ECO:0000256" key="2">
    <source>
        <dbReference type="SAM" id="Phobius"/>
    </source>
</evidence>
<dbReference type="Proteomes" id="UP000759131">
    <property type="component" value="Unassembled WGS sequence"/>
</dbReference>
<reference evidence="3" key="1">
    <citation type="submission" date="2020-11" db="EMBL/GenBank/DDBJ databases">
        <authorList>
            <person name="Tran Van P."/>
        </authorList>
    </citation>
    <scope>NUCLEOTIDE SEQUENCE</scope>
</reference>
<dbReference type="SMART" id="SM00028">
    <property type="entry name" value="TPR"/>
    <property type="match status" value="8"/>
</dbReference>
<keyword evidence="2" id="KW-0812">Transmembrane</keyword>
<dbReference type="Pfam" id="PF13414">
    <property type="entry name" value="TPR_11"/>
    <property type="match status" value="1"/>
</dbReference>
<dbReference type="InterPro" id="IPR052384">
    <property type="entry name" value="TMTC_O-mannosyltransferase"/>
</dbReference>
<feature type="repeat" description="TPR" evidence="1">
    <location>
        <begin position="277"/>
        <end position="310"/>
    </location>
</feature>
<keyword evidence="2" id="KW-0472">Membrane</keyword>
<dbReference type="PANTHER" id="PTHR44216:SF3">
    <property type="entry name" value="PROTEIN O-MANNOSYL-TRANSFERASE TMTC2"/>
    <property type="match status" value="1"/>
</dbReference>
<dbReference type="InterPro" id="IPR011990">
    <property type="entry name" value="TPR-like_helical_dom_sf"/>
</dbReference>
<dbReference type="Pfam" id="PF13424">
    <property type="entry name" value="TPR_12"/>
    <property type="match status" value="1"/>
</dbReference>
<dbReference type="PROSITE" id="PS50005">
    <property type="entry name" value="TPR"/>
    <property type="match status" value="5"/>
</dbReference>
<organism evidence="3">
    <name type="scientific">Medioppia subpectinata</name>
    <dbReference type="NCBI Taxonomy" id="1979941"/>
    <lineage>
        <taxon>Eukaryota</taxon>
        <taxon>Metazoa</taxon>
        <taxon>Ecdysozoa</taxon>
        <taxon>Arthropoda</taxon>
        <taxon>Chelicerata</taxon>
        <taxon>Arachnida</taxon>
        <taxon>Acari</taxon>
        <taxon>Acariformes</taxon>
        <taxon>Sarcoptiformes</taxon>
        <taxon>Oribatida</taxon>
        <taxon>Brachypylina</taxon>
        <taxon>Oppioidea</taxon>
        <taxon>Oppiidae</taxon>
        <taxon>Medioppia</taxon>
    </lineage>
</organism>
<dbReference type="OrthoDB" id="1658288at2759"/>
<dbReference type="PANTHER" id="PTHR44216">
    <property type="entry name" value="PROTEIN O-MANNOSYL-TRANSFERASE TMTC2"/>
    <property type="match status" value="1"/>
</dbReference>
<keyword evidence="2" id="KW-1133">Transmembrane helix</keyword>
<dbReference type="EMBL" id="CAJPIZ010009226">
    <property type="protein sequence ID" value="CAG2111701.1"/>
    <property type="molecule type" value="Genomic_DNA"/>
</dbReference>
<feature type="transmembrane region" description="Helical" evidence="2">
    <location>
        <begin position="12"/>
        <end position="39"/>
    </location>
</feature>